<keyword evidence="1" id="KW-0732">Signal</keyword>
<accession>A0ABX5X372</accession>
<reference evidence="2 3" key="1">
    <citation type="submission" date="2019-07" db="EMBL/GenBank/DDBJ databases">
        <title>Shewanella sp. YLB-06 whole genomic sequence.</title>
        <authorList>
            <person name="Yu L."/>
        </authorList>
    </citation>
    <scope>NUCLEOTIDE SEQUENCE [LARGE SCALE GENOMIC DNA]</scope>
    <source>
        <strain evidence="2 3">YLB-06</strain>
    </source>
</reference>
<dbReference type="Gene3D" id="2.40.160.60">
    <property type="entry name" value="Outer membrane protein transport protein (OMPP1/FadL/TodX)"/>
    <property type="match status" value="1"/>
</dbReference>
<organism evidence="2 3">
    <name type="scientific">Shewanella psychropiezotolerans</name>
    <dbReference type="NCBI Taxonomy" id="2593655"/>
    <lineage>
        <taxon>Bacteria</taxon>
        <taxon>Pseudomonadati</taxon>
        <taxon>Pseudomonadota</taxon>
        <taxon>Gammaproteobacteria</taxon>
        <taxon>Alteromonadales</taxon>
        <taxon>Shewanellaceae</taxon>
        <taxon>Shewanella</taxon>
    </lineage>
</organism>
<dbReference type="RefSeq" id="WP_144048117.1">
    <property type="nucleotide sequence ID" value="NZ_CP041614.1"/>
</dbReference>
<protein>
    <submittedName>
        <fullName evidence="2">Conjugal transfer protein TraF</fullName>
    </submittedName>
</protein>
<dbReference type="Proteomes" id="UP000315947">
    <property type="component" value="Chromosome"/>
</dbReference>
<dbReference type="InterPro" id="IPR032811">
    <property type="entry name" value="Put_conjugal_transfer"/>
</dbReference>
<dbReference type="SUPFAM" id="SSF56935">
    <property type="entry name" value="Porins"/>
    <property type="match status" value="1"/>
</dbReference>
<sequence length="398" mass="42765">MKMLKLALSCALILSPSMAIAGQQYYEARSDAMGGAGVASSNREGAAFINPALLALQAPKFNNFAMLLPAIGADGADKDQMVDKFDSLQDSYDALDAAISAGNATAVDLHRGELVSDLESLKDNNAYVSAGIGFSIVLPTHKMPMAVFYKSYIDAIGVAAIAQSDIDSLNALDPDNPPALTDLDSQGAVVAGVVSDLGVALSFPLSIVNMPIAVGISPKLQLIDTYNYVVSANNFEASDFDDAKYRNDETTFNLDVGIAMEPISGLTVGLSGRNLISQDVETVETQGRKFTYQVEPQFTAGIAYDWESITVTSDIDLNAYKRFEEIGATQYWRVGGELQATDWFALRLGYRHDMKDNTANIYSLGTGFEFGRVFFLDFTGMVGSDDAIGGVLQTSYHF</sequence>
<keyword evidence="3" id="KW-1185">Reference proteome</keyword>
<evidence type="ECO:0000313" key="2">
    <source>
        <dbReference type="EMBL" id="QDO85805.1"/>
    </source>
</evidence>
<evidence type="ECO:0000313" key="3">
    <source>
        <dbReference type="Proteomes" id="UP000315947"/>
    </source>
</evidence>
<dbReference type="EMBL" id="CP041614">
    <property type="protein sequence ID" value="QDO85805.1"/>
    <property type="molecule type" value="Genomic_DNA"/>
</dbReference>
<proteinExistence type="predicted"/>
<evidence type="ECO:0000256" key="1">
    <source>
        <dbReference type="SAM" id="SignalP"/>
    </source>
</evidence>
<name>A0ABX5X372_9GAMM</name>
<feature type="signal peptide" evidence="1">
    <location>
        <begin position="1"/>
        <end position="21"/>
    </location>
</feature>
<gene>
    <name evidence="2" type="ORF">FM037_24265</name>
</gene>
<feature type="chain" id="PRO_5045501471" evidence="1">
    <location>
        <begin position="22"/>
        <end position="398"/>
    </location>
</feature>
<dbReference type="Pfam" id="PF13729">
    <property type="entry name" value="TraF_2"/>
    <property type="match status" value="1"/>
</dbReference>